<dbReference type="Proteomes" id="UP000177622">
    <property type="component" value="Unassembled WGS sequence"/>
</dbReference>
<dbReference type="Pfam" id="PF20183">
    <property type="entry name" value="DUF6546"/>
    <property type="match status" value="1"/>
</dbReference>
<comment type="caution">
    <text evidence="2">The sequence shown here is derived from an EMBL/GenBank/DDBJ whole genome shotgun (WGS) entry which is preliminary data.</text>
</comment>
<feature type="domain" description="DUF6546" evidence="1">
    <location>
        <begin position="332"/>
        <end position="427"/>
    </location>
</feature>
<dbReference type="RefSeq" id="XP_022491471.1">
    <property type="nucleotide sequence ID" value="XM_022628635.1"/>
</dbReference>
<reference evidence="2 3" key="1">
    <citation type="journal article" date="2016" name="Sci. Rep.">
        <title>Penicillium arizonense, a new, genome sequenced fungal species, reveals a high chemical diversity in secreted metabolites.</title>
        <authorList>
            <person name="Grijseels S."/>
            <person name="Nielsen J.C."/>
            <person name="Randelovic M."/>
            <person name="Nielsen J."/>
            <person name="Nielsen K.F."/>
            <person name="Workman M."/>
            <person name="Frisvad J.C."/>
        </authorList>
    </citation>
    <scope>NUCLEOTIDE SEQUENCE [LARGE SCALE GENOMIC DNA]</scope>
    <source>
        <strain evidence="2 3">CBS 141311</strain>
    </source>
</reference>
<accession>A0A1F5LS57</accession>
<evidence type="ECO:0000313" key="3">
    <source>
        <dbReference type="Proteomes" id="UP000177622"/>
    </source>
</evidence>
<proteinExistence type="predicted"/>
<evidence type="ECO:0000259" key="1">
    <source>
        <dbReference type="Pfam" id="PF20183"/>
    </source>
</evidence>
<dbReference type="EMBL" id="LXJU01000003">
    <property type="protein sequence ID" value="OGE56042.1"/>
    <property type="molecule type" value="Genomic_DNA"/>
</dbReference>
<sequence length="437" mass="51085">MESLPPELISRVVDYIISDRDAGRHPRISLAPYATLDRRWQAIIERQTFSDICINTTKRLEEFQRLVSTTHRRASIRIIALRVELESYDVKARARFETDEERQRNNKIFTTTISTLFRTLSGWSDIAGIHLGIRAQSPSDYLALKSNGEIKQRLREAKSRVNDLLSQRYERSYLEFSRTTTDSECPPVFAIASLSIQGLAKERLIEPASSVLIASKLPRLNCVRLCMKDDCKRDEQLRERLRNELFSPFSPQDDDTNLPFWPNLIDVIVEYPQVTPSGEWLCQREPEEAVDDDTDDSYDYFLENENAYPEYVRIPLEDRKRNYFRTRIIAGSVDRFYLSAGRAALRMPKLREMRLVNTSRPEYSFEYKVQAGRAKLIWSNEDMSDPSETDASARLEKAKRIYQPDEQVFQIWRKVALQHTGSELEVEFTEWGTWRIQ</sequence>
<organism evidence="2 3">
    <name type="scientific">Penicillium arizonense</name>
    <dbReference type="NCBI Taxonomy" id="1835702"/>
    <lineage>
        <taxon>Eukaryota</taxon>
        <taxon>Fungi</taxon>
        <taxon>Dikarya</taxon>
        <taxon>Ascomycota</taxon>
        <taxon>Pezizomycotina</taxon>
        <taxon>Eurotiomycetes</taxon>
        <taxon>Eurotiomycetidae</taxon>
        <taxon>Eurotiales</taxon>
        <taxon>Aspergillaceae</taxon>
        <taxon>Penicillium</taxon>
    </lineage>
</organism>
<dbReference type="GeneID" id="34573369"/>
<keyword evidence="3" id="KW-1185">Reference proteome</keyword>
<evidence type="ECO:0000313" key="2">
    <source>
        <dbReference type="EMBL" id="OGE56042.1"/>
    </source>
</evidence>
<dbReference type="OrthoDB" id="4802432at2759"/>
<name>A0A1F5LS57_PENAI</name>
<dbReference type="InterPro" id="IPR046676">
    <property type="entry name" value="DUF6546"/>
</dbReference>
<protein>
    <recommendedName>
        <fullName evidence="1">DUF6546 domain-containing protein</fullName>
    </recommendedName>
</protein>
<dbReference type="AlphaFoldDB" id="A0A1F5LS57"/>
<gene>
    <name evidence="2" type="ORF">PENARI_c003G09118</name>
</gene>
<dbReference type="STRING" id="1835702.A0A1F5LS57"/>